<feature type="compositionally biased region" description="Basic and acidic residues" evidence="1">
    <location>
        <begin position="84"/>
        <end position="105"/>
    </location>
</feature>
<dbReference type="EMBL" id="JAVRRA010001090">
    <property type="protein sequence ID" value="KAK5281808.1"/>
    <property type="molecule type" value="Genomic_DNA"/>
</dbReference>
<proteinExistence type="predicted"/>
<feature type="region of interest" description="Disordered" evidence="1">
    <location>
        <begin position="77"/>
        <end position="109"/>
    </location>
</feature>
<organism evidence="2 3">
    <name type="scientific">Cryomyces antarcticus</name>
    <dbReference type="NCBI Taxonomy" id="329879"/>
    <lineage>
        <taxon>Eukaryota</taxon>
        <taxon>Fungi</taxon>
        <taxon>Dikarya</taxon>
        <taxon>Ascomycota</taxon>
        <taxon>Pezizomycotina</taxon>
        <taxon>Dothideomycetes</taxon>
        <taxon>Dothideomycetes incertae sedis</taxon>
        <taxon>Cryomyces</taxon>
    </lineage>
</organism>
<accession>A0ABR0M4Z2</accession>
<feature type="region of interest" description="Disordered" evidence="1">
    <location>
        <begin position="123"/>
        <end position="156"/>
    </location>
</feature>
<keyword evidence="3" id="KW-1185">Reference proteome</keyword>
<reference evidence="2 3" key="1">
    <citation type="submission" date="2023-08" db="EMBL/GenBank/DDBJ databases">
        <title>Black Yeasts Isolated from many extreme environments.</title>
        <authorList>
            <person name="Coleine C."/>
            <person name="Stajich J.E."/>
            <person name="Selbmann L."/>
        </authorList>
    </citation>
    <scope>NUCLEOTIDE SEQUENCE [LARGE SCALE GENOMIC DNA]</scope>
    <source>
        <strain evidence="2 3">CCFEE 536</strain>
    </source>
</reference>
<comment type="caution">
    <text evidence="2">The sequence shown here is derived from an EMBL/GenBank/DDBJ whole genome shotgun (WGS) entry which is preliminary data.</text>
</comment>
<feature type="non-terminal residue" evidence="2">
    <location>
        <position position="167"/>
    </location>
</feature>
<evidence type="ECO:0000313" key="2">
    <source>
        <dbReference type="EMBL" id="KAK5281808.1"/>
    </source>
</evidence>
<evidence type="ECO:0000256" key="1">
    <source>
        <dbReference type="SAM" id="MobiDB-lite"/>
    </source>
</evidence>
<evidence type="ECO:0000313" key="3">
    <source>
        <dbReference type="Proteomes" id="UP001357485"/>
    </source>
</evidence>
<dbReference type="Proteomes" id="UP001357485">
    <property type="component" value="Unassembled WGS sequence"/>
</dbReference>
<sequence>MLRQIAHLSTHPLATTNAALLHGVLATLRALRIRLAFLCEDGWLAFVRGGTVRGRWAAPAWTAAECPDLIGWRVRRGSKGGGGEGEKLEGIAHERGEGEGERDEWGTGDFESWTEGVIRAGGVGNTETTWPWQTSGPADPNAVPSVYVDESPSTETKTKIKHIYNVP</sequence>
<feature type="compositionally biased region" description="Polar residues" evidence="1">
    <location>
        <begin position="125"/>
        <end position="136"/>
    </location>
</feature>
<name>A0ABR0M4Z2_9PEZI</name>
<gene>
    <name evidence="2" type="ORF">LTR16_006102</name>
</gene>
<protein>
    <submittedName>
        <fullName evidence="2">Uncharacterized protein</fullName>
    </submittedName>
</protein>